<evidence type="ECO:0000256" key="2">
    <source>
        <dbReference type="SAM" id="MobiDB-lite"/>
    </source>
</evidence>
<protein>
    <submittedName>
        <fullName evidence="3">Uncharacterized protein</fullName>
    </submittedName>
</protein>
<feature type="compositionally biased region" description="Polar residues" evidence="2">
    <location>
        <begin position="84"/>
        <end position="101"/>
    </location>
</feature>
<evidence type="ECO:0000256" key="1">
    <source>
        <dbReference type="SAM" id="Coils"/>
    </source>
</evidence>
<feature type="compositionally biased region" description="Acidic residues" evidence="2">
    <location>
        <begin position="222"/>
        <end position="232"/>
    </location>
</feature>
<keyword evidence="4" id="KW-1185">Reference proteome</keyword>
<feature type="region of interest" description="Disordered" evidence="2">
    <location>
        <begin position="74"/>
        <end position="101"/>
    </location>
</feature>
<evidence type="ECO:0000313" key="3">
    <source>
        <dbReference type="EMBL" id="GAV05541.1"/>
    </source>
</evidence>
<dbReference type="Proteomes" id="UP000186922">
    <property type="component" value="Unassembled WGS sequence"/>
</dbReference>
<feature type="region of interest" description="Disordered" evidence="2">
    <location>
        <begin position="135"/>
        <end position="246"/>
    </location>
</feature>
<feature type="compositionally biased region" description="Polar residues" evidence="2">
    <location>
        <begin position="135"/>
        <end position="150"/>
    </location>
</feature>
<accession>A0A1D1VWV3</accession>
<dbReference type="EMBL" id="BDGG01000012">
    <property type="protein sequence ID" value="GAV05541.1"/>
    <property type="molecule type" value="Genomic_DNA"/>
</dbReference>
<dbReference type="OrthoDB" id="7451790at2759"/>
<feature type="compositionally biased region" description="Basic and acidic residues" evidence="2">
    <location>
        <begin position="181"/>
        <end position="191"/>
    </location>
</feature>
<organism evidence="3 4">
    <name type="scientific">Ramazzottius varieornatus</name>
    <name type="common">Water bear</name>
    <name type="synonym">Tardigrade</name>
    <dbReference type="NCBI Taxonomy" id="947166"/>
    <lineage>
        <taxon>Eukaryota</taxon>
        <taxon>Metazoa</taxon>
        <taxon>Ecdysozoa</taxon>
        <taxon>Tardigrada</taxon>
        <taxon>Eutardigrada</taxon>
        <taxon>Parachela</taxon>
        <taxon>Hypsibioidea</taxon>
        <taxon>Ramazzottiidae</taxon>
        <taxon>Ramazzottius</taxon>
    </lineage>
</organism>
<name>A0A1D1VWV3_RAMVA</name>
<dbReference type="STRING" id="947166.A0A1D1VWV3"/>
<proteinExistence type="predicted"/>
<sequence length="825" mass="95292">MNCYPYGPDDQRTLHNVNSRTNDPGIDLNPYLNFLLDINTDFPVVPNSSCPLPPSSSFVSNVSRQYSQATIESINSLPPYPNGPTCSIPQSKSYNSSQYGQPTKLGCQIENGTLERLDRLETKLAKIVETVAQSCASRKTGRSQSQTQSKETSDEEASQVCSPLQPKKRPTKNEFSSYADEEPKLPKEKPRLSASKSSQLRQDIERLRKKKPPKLIPPANFENEDVSSECDYEVTKPDSKEDAEQSLRKEITSLNQQLQNEKERQKNLEGELERASRELQAINSELNTIKSERKEKDERLGKLQSDLVEACREKKETEQCVHTYKKLSSRLTCKLEKAQLREQQLKANLSVKEAALEQLSCLQKENECLQSEIRRLNTPTVTKQRSSIQPTETDQAAVRKAVDCALKKATSKFTKFHNEEVCKLEKNLTEAQKTIEELQCQLQQTLERKESLANRLKVSCNQMEANLTTFRSQENLKERRVQELSAELNQSKSRVEEVSKQKDEEIQKLQKTVQDLQKECGRMEQMKETIASLHSENVDLQGLKQTVTELQSRLRCLEQERDLMRSQLEQTKSENCCLKRQVDQLESGPNANRDQRQIDNNTREELEKIKKELTAQMEAVRAKDKSIEDLQDTIQKLKRAMECTSKSSSPDYEHLKRRNRELEEVLERLEDRKEELKCQLASTETQLLESNKAHQIINAKWKEKSAYISRMQTNLATQQARFEVREEELRQERDEALEKVQSLERKLEEVSVRSRETKQTEMQKLRCKYEEQLAKKEAASKCSEQAYRKMEQRVQELTSELASQKKQLCGKFNRLGKFLQEFDAD</sequence>
<keyword evidence="1" id="KW-0175">Coiled coil</keyword>
<gene>
    <name evidence="3" type="primary">RvY_15659-1</name>
    <name evidence="3" type="synonym">RvY_15659.1</name>
    <name evidence="3" type="ORF">RvY_15659</name>
</gene>
<reference evidence="3 4" key="1">
    <citation type="journal article" date="2016" name="Nat. Commun.">
        <title>Extremotolerant tardigrade genome and improved radiotolerance of human cultured cells by tardigrade-unique protein.</title>
        <authorList>
            <person name="Hashimoto T."/>
            <person name="Horikawa D.D."/>
            <person name="Saito Y."/>
            <person name="Kuwahara H."/>
            <person name="Kozuka-Hata H."/>
            <person name="Shin-I T."/>
            <person name="Minakuchi Y."/>
            <person name="Ohishi K."/>
            <person name="Motoyama A."/>
            <person name="Aizu T."/>
            <person name="Enomoto A."/>
            <person name="Kondo K."/>
            <person name="Tanaka S."/>
            <person name="Hara Y."/>
            <person name="Koshikawa S."/>
            <person name="Sagara H."/>
            <person name="Miura T."/>
            <person name="Yokobori S."/>
            <person name="Miyagawa K."/>
            <person name="Suzuki Y."/>
            <person name="Kubo T."/>
            <person name="Oyama M."/>
            <person name="Kohara Y."/>
            <person name="Fujiyama A."/>
            <person name="Arakawa K."/>
            <person name="Katayama T."/>
            <person name="Toyoda A."/>
            <person name="Kunieda T."/>
        </authorList>
    </citation>
    <scope>NUCLEOTIDE SEQUENCE [LARGE SCALE GENOMIC DNA]</scope>
    <source>
        <strain evidence="3 4">YOKOZUNA-1</strain>
    </source>
</reference>
<dbReference type="AlphaFoldDB" id="A0A1D1VWV3"/>
<feature type="coiled-coil region" evidence="1">
    <location>
        <begin position="421"/>
        <end position="807"/>
    </location>
</feature>
<feature type="compositionally biased region" description="Basic and acidic residues" evidence="2">
    <location>
        <begin position="233"/>
        <end position="246"/>
    </location>
</feature>
<evidence type="ECO:0000313" key="4">
    <source>
        <dbReference type="Proteomes" id="UP000186922"/>
    </source>
</evidence>
<comment type="caution">
    <text evidence="3">The sequence shown here is derived from an EMBL/GenBank/DDBJ whole genome shotgun (WGS) entry which is preliminary data.</text>
</comment>